<name>A0A8H7U867_MORIS</name>
<dbReference type="SMART" id="SM00558">
    <property type="entry name" value="JmjC"/>
    <property type="match status" value="1"/>
</dbReference>
<dbReference type="Pfam" id="PF13621">
    <property type="entry name" value="Cupin_8"/>
    <property type="match status" value="1"/>
</dbReference>
<sequence>MPVPIPALISYRAVDAVEACNLSEAVFRSKYRSRKPVVIRSIAPSSLWFDISSMADTIQDPIVMVAHDNENFIDNDDYVAKIPLCDTTCADISQLHPKQRLYLRSKVPDVVRKSLDIKHLMGMANISKVKDDLMRLWFSSPGCITPLHYDRCHGTLLQLVGTKRFVIFDGEETRQLYPCDGINGPTHASHARHIGKNIDTNPAALLHDWPKMKDAEPWVVDLQPGDLLYTPPGFWHEVTSTSVSLSITIPWDMDSQEQQHIPPHMAF</sequence>
<dbReference type="AlphaFoldDB" id="A0A8H7U867"/>
<protein>
    <recommendedName>
        <fullName evidence="1">JmjC domain-containing protein</fullName>
    </recommendedName>
</protein>
<evidence type="ECO:0000313" key="3">
    <source>
        <dbReference type="Proteomes" id="UP000654370"/>
    </source>
</evidence>
<organism evidence="2 3">
    <name type="scientific">Mortierella isabellina</name>
    <name type="common">Filamentous fungus</name>
    <name type="synonym">Umbelopsis isabellina</name>
    <dbReference type="NCBI Taxonomy" id="91625"/>
    <lineage>
        <taxon>Eukaryota</taxon>
        <taxon>Fungi</taxon>
        <taxon>Fungi incertae sedis</taxon>
        <taxon>Mucoromycota</taxon>
        <taxon>Mucoromycotina</taxon>
        <taxon>Umbelopsidomycetes</taxon>
        <taxon>Umbelopsidales</taxon>
        <taxon>Umbelopsidaceae</taxon>
        <taxon>Umbelopsis</taxon>
    </lineage>
</organism>
<dbReference type="PANTHER" id="PTHR12461:SF90">
    <property type="entry name" value="JUMONJI-LIKE PROTEIN"/>
    <property type="match status" value="1"/>
</dbReference>
<dbReference type="SUPFAM" id="SSF51197">
    <property type="entry name" value="Clavaminate synthase-like"/>
    <property type="match status" value="1"/>
</dbReference>
<gene>
    <name evidence="2" type="ORF">INT43_001093</name>
</gene>
<dbReference type="EMBL" id="JAEPQZ010000011">
    <property type="protein sequence ID" value="KAG2175446.1"/>
    <property type="molecule type" value="Genomic_DNA"/>
</dbReference>
<reference evidence="2" key="1">
    <citation type="submission" date="2020-12" db="EMBL/GenBank/DDBJ databases">
        <title>Metabolic potential, ecology and presence of endohyphal bacteria is reflected in genomic diversity of Mucoromycotina.</title>
        <authorList>
            <person name="Muszewska A."/>
            <person name="Okrasinska A."/>
            <person name="Steczkiewicz K."/>
            <person name="Drgas O."/>
            <person name="Orlowska M."/>
            <person name="Perlinska-Lenart U."/>
            <person name="Aleksandrzak-Piekarczyk T."/>
            <person name="Szatraj K."/>
            <person name="Zielenkiewicz U."/>
            <person name="Pilsyk S."/>
            <person name="Malc E."/>
            <person name="Mieczkowski P."/>
            <person name="Kruszewska J.S."/>
            <person name="Biernat P."/>
            <person name="Pawlowska J."/>
        </authorList>
    </citation>
    <scope>NUCLEOTIDE SEQUENCE</scope>
    <source>
        <strain evidence="2">WA0000067209</strain>
    </source>
</reference>
<feature type="domain" description="JmjC" evidence="1">
    <location>
        <begin position="96"/>
        <end position="267"/>
    </location>
</feature>
<evidence type="ECO:0000259" key="1">
    <source>
        <dbReference type="PROSITE" id="PS51184"/>
    </source>
</evidence>
<proteinExistence type="predicted"/>
<accession>A0A8H7U867</accession>
<dbReference type="InterPro" id="IPR041667">
    <property type="entry name" value="Cupin_8"/>
</dbReference>
<evidence type="ECO:0000313" key="2">
    <source>
        <dbReference type="EMBL" id="KAG2175446.1"/>
    </source>
</evidence>
<comment type="caution">
    <text evidence="2">The sequence shown here is derived from an EMBL/GenBank/DDBJ whole genome shotgun (WGS) entry which is preliminary data.</text>
</comment>
<dbReference type="Proteomes" id="UP000654370">
    <property type="component" value="Unassembled WGS sequence"/>
</dbReference>
<keyword evidence="3" id="KW-1185">Reference proteome</keyword>
<dbReference type="OrthoDB" id="263283at2759"/>
<dbReference type="InterPro" id="IPR003347">
    <property type="entry name" value="JmjC_dom"/>
</dbReference>
<dbReference type="PROSITE" id="PS51184">
    <property type="entry name" value="JMJC"/>
    <property type="match status" value="1"/>
</dbReference>
<dbReference type="InterPro" id="IPR014710">
    <property type="entry name" value="RmlC-like_jellyroll"/>
</dbReference>
<dbReference type="Gene3D" id="2.60.120.10">
    <property type="entry name" value="Jelly Rolls"/>
    <property type="match status" value="1"/>
</dbReference>
<dbReference type="PANTHER" id="PTHR12461">
    <property type="entry name" value="HYPOXIA-INDUCIBLE FACTOR 1 ALPHA INHIBITOR-RELATED"/>
    <property type="match status" value="1"/>
</dbReference>